<feature type="region of interest" description="Disordered" evidence="1">
    <location>
        <begin position="1"/>
        <end position="36"/>
    </location>
</feature>
<dbReference type="EMBL" id="CABPRZ010000040">
    <property type="protein sequence ID" value="VVE59152.1"/>
    <property type="molecule type" value="Genomic_DNA"/>
</dbReference>
<dbReference type="OrthoDB" id="8941829at2"/>
<dbReference type="AlphaFoldDB" id="A0A5E4ZF47"/>
<keyword evidence="3" id="KW-1185">Reference proteome</keyword>
<gene>
    <name evidence="2" type="ORF">PTE30175_05386</name>
</gene>
<evidence type="ECO:0000313" key="2">
    <source>
        <dbReference type="EMBL" id="VVE59152.1"/>
    </source>
</evidence>
<name>A0A5E4ZF47_9BURK</name>
<protein>
    <submittedName>
        <fullName evidence="2">Uncharacterized protein</fullName>
    </submittedName>
</protein>
<sequence length="160" mass="16959">MRITNKSGRYRPMGPGANAAHGSGTEGNHADGGFGRVWRRTPSRVASASDALRWVRHWHGMRAGALARDDVLQVRVHGGVLNGLTIEARAGGGGVALQLDTPSVRMRVRLRTHAAAMAASLARQLGCPVSIAVPAEHVGTGTDGMHRVTCPSGPHWHRDT</sequence>
<dbReference type="Proteomes" id="UP000414233">
    <property type="component" value="Unassembled WGS sequence"/>
</dbReference>
<dbReference type="RefSeq" id="WP_150700108.1">
    <property type="nucleotide sequence ID" value="NZ_CABPRZ010000040.1"/>
</dbReference>
<reference evidence="2 3" key="1">
    <citation type="submission" date="2019-08" db="EMBL/GenBank/DDBJ databases">
        <authorList>
            <person name="Peeters C."/>
        </authorList>
    </citation>
    <scope>NUCLEOTIDE SEQUENCE [LARGE SCALE GENOMIC DNA]</scope>
    <source>
        <strain evidence="2 3">LMG 30175</strain>
    </source>
</reference>
<evidence type="ECO:0000256" key="1">
    <source>
        <dbReference type="SAM" id="MobiDB-lite"/>
    </source>
</evidence>
<evidence type="ECO:0000313" key="3">
    <source>
        <dbReference type="Proteomes" id="UP000414233"/>
    </source>
</evidence>
<proteinExistence type="predicted"/>
<organism evidence="2 3">
    <name type="scientific">Pandoraea terrae</name>
    <dbReference type="NCBI Taxonomy" id="1537710"/>
    <lineage>
        <taxon>Bacteria</taxon>
        <taxon>Pseudomonadati</taxon>
        <taxon>Pseudomonadota</taxon>
        <taxon>Betaproteobacteria</taxon>
        <taxon>Burkholderiales</taxon>
        <taxon>Burkholderiaceae</taxon>
        <taxon>Pandoraea</taxon>
    </lineage>
</organism>
<accession>A0A5E4ZF47</accession>